<gene>
    <name evidence="1" type="ORF">X975_11535</name>
</gene>
<protein>
    <submittedName>
        <fullName evidence="1">Uncharacterized protein</fullName>
    </submittedName>
</protein>
<evidence type="ECO:0000313" key="2">
    <source>
        <dbReference type="Proteomes" id="UP000054359"/>
    </source>
</evidence>
<dbReference type="AlphaFoldDB" id="A0A087ULX0"/>
<keyword evidence="2" id="KW-1185">Reference proteome</keyword>
<organism evidence="1 2">
    <name type="scientific">Stegodyphus mimosarum</name>
    <name type="common">African social velvet spider</name>
    <dbReference type="NCBI Taxonomy" id="407821"/>
    <lineage>
        <taxon>Eukaryota</taxon>
        <taxon>Metazoa</taxon>
        <taxon>Ecdysozoa</taxon>
        <taxon>Arthropoda</taxon>
        <taxon>Chelicerata</taxon>
        <taxon>Arachnida</taxon>
        <taxon>Araneae</taxon>
        <taxon>Araneomorphae</taxon>
        <taxon>Entelegynae</taxon>
        <taxon>Eresoidea</taxon>
        <taxon>Eresidae</taxon>
        <taxon>Stegodyphus</taxon>
    </lineage>
</organism>
<dbReference type="Proteomes" id="UP000054359">
    <property type="component" value="Unassembled WGS sequence"/>
</dbReference>
<evidence type="ECO:0000313" key="1">
    <source>
        <dbReference type="EMBL" id="KFM78359.1"/>
    </source>
</evidence>
<feature type="non-terminal residue" evidence="1">
    <location>
        <position position="37"/>
    </location>
</feature>
<reference evidence="1 2" key="1">
    <citation type="submission" date="2013-11" db="EMBL/GenBank/DDBJ databases">
        <title>Genome sequencing of Stegodyphus mimosarum.</title>
        <authorList>
            <person name="Bechsgaard J."/>
        </authorList>
    </citation>
    <scope>NUCLEOTIDE SEQUENCE [LARGE SCALE GENOMIC DNA]</scope>
</reference>
<sequence length="37" mass="4605">MICCHLRMLKRLGWNYLTLLRMMTFLHELQGLKQRQK</sequence>
<proteinExistence type="predicted"/>
<name>A0A087ULX0_STEMI</name>
<dbReference type="EMBL" id="KK120478">
    <property type="protein sequence ID" value="KFM78359.1"/>
    <property type="molecule type" value="Genomic_DNA"/>
</dbReference>
<accession>A0A087ULX0</accession>